<name>A8M0I8_SALAI</name>
<evidence type="ECO:0000313" key="2">
    <source>
        <dbReference type="EMBL" id="ABV97998.1"/>
    </source>
</evidence>
<keyword evidence="1" id="KW-0472">Membrane</keyword>
<dbReference type="STRING" id="391037.Sare_2133"/>
<sequence>MPVHAATAPNAVLRILPALPKEIWAASLAAAWAATVAVTAAYAPVTGRPAPPVTATLDPADVVRLAVDSGGPHAITFADAVLDAYALTGDAALLAVSVRATEQTGPW</sequence>
<dbReference type="EMBL" id="CP000850">
    <property type="protein sequence ID" value="ABV97998.1"/>
    <property type="molecule type" value="Genomic_DNA"/>
</dbReference>
<keyword evidence="1" id="KW-1133">Transmembrane helix</keyword>
<dbReference type="PATRIC" id="fig|391037.6.peg.2157"/>
<gene>
    <name evidence="2" type="ordered locus">Sare_2133</name>
</gene>
<dbReference type="KEGG" id="saq:Sare_2133"/>
<evidence type="ECO:0000256" key="1">
    <source>
        <dbReference type="SAM" id="Phobius"/>
    </source>
</evidence>
<protein>
    <submittedName>
        <fullName evidence="2">Uncharacterized protein</fullName>
    </submittedName>
</protein>
<dbReference type="OrthoDB" id="6396144at2"/>
<proteinExistence type="predicted"/>
<accession>A8M0I8</accession>
<dbReference type="eggNOG" id="ENOG5032R1X">
    <property type="taxonomic scope" value="Bacteria"/>
</dbReference>
<feature type="transmembrane region" description="Helical" evidence="1">
    <location>
        <begin position="23"/>
        <end position="43"/>
    </location>
</feature>
<keyword evidence="1" id="KW-0812">Transmembrane</keyword>
<dbReference type="AlphaFoldDB" id="A8M0I8"/>
<dbReference type="HOGENOM" id="CLU_2208189_0_0_11"/>
<organism evidence="2">
    <name type="scientific">Salinispora arenicola (strain CNS-205)</name>
    <dbReference type="NCBI Taxonomy" id="391037"/>
    <lineage>
        <taxon>Bacteria</taxon>
        <taxon>Bacillati</taxon>
        <taxon>Actinomycetota</taxon>
        <taxon>Actinomycetes</taxon>
        <taxon>Micromonosporales</taxon>
        <taxon>Micromonosporaceae</taxon>
        <taxon>Salinispora</taxon>
    </lineage>
</organism>
<reference evidence="2" key="1">
    <citation type="submission" date="2007-10" db="EMBL/GenBank/DDBJ databases">
        <title>Complete sequence of Salinispora arenicola CNS-205.</title>
        <authorList>
            <consortium name="US DOE Joint Genome Institute"/>
            <person name="Copeland A."/>
            <person name="Lucas S."/>
            <person name="Lapidus A."/>
            <person name="Barry K."/>
            <person name="Glavina del Rio T."/>
            <person name="Dalin E."/>
            <person name="Tice H."/>
            <person name="Pitluck S."/>
            <person name="Foster B."/>
            <person name="Schmutz J."/>
            <person name="Larimer F."/>
            <person name="Land M."/>
            <person name="Hauser L."/>
            <person name="Kyrpides N."/>
            <person name="Ivanova N."/>
            <person name="Jensen P.R."/>
            <person name="Moore B.S."/>
            <person name="Penn K."/>
            <person name="Jenkins C."/>
            <person name="Udwary D."/>
            <person name="Xiang L."/>
            <person name="Gontang E."/>
            <person name="Richardson P."/>
        </authorList>
    </citation>
    <scope>NUCLEOTIDE SEQUENCE [LARGE SCALE GENOMIC DNA]</scope>
    <source>
        <strain evidence="2">CNS-205</strain>
    </source>
</reference>